<sequence length="35" mass="4055">MMGRNPPFRSQSGMLGYFWPLWILDWIAILALSVS</sequence>
<feature type="transmembrane region" description="Helical" evidence="1">
    <location>
        <begin position="12"/>
        <end position="34"/>
    </location>
</feature>
<keyword evidence="1" id="KW-0472">Membrane</keyword>
<evidence type="ECO:0000256" key="1">
    <source>
        <dbReference type="SAM" id="Phobius"/>
    </source>
</evidence>
<name>A0A0B0NR60_GOSAR</name>
<accession>A0A0B0NR60</accession>
<dbReference type="AlphaFoldDB" id="A0A0B0NR60"/>
<dbReference type="EMBL" id="KN399932">
    <property type="protein sequence ID" value="KHG13586.1"/>
    <property type="molecule type" value="Genomic_DNA"/>
</dbReference>
<dbReference type="Proteomes" id="UP000032142">
    <property type="component" value="Unassembled WGS sequence"/>
</dbReference>
<keyword evidence="3" id="KW-1185">Reference proteome</keyword>
<keyword evidence="1" id="KW-1133">Transmembrane helix</keyword>
<organism evidence="2 3">
    <name type="scientific">Gossypium arboreum</name>
    <name type="common">Tree cotton</name>
    <name type="synonym">Gossypium nanking</name>
    <dbReference type="NCBI Taxonomy" id="29729"/>
    <lineage>
        <taxon>Eukaryota</taxon>
        <taxon>Viridiplantae</taxon>
        <taxon>Streptophyta</taxon>
        <taxon>Embryophyta</taxon>
        <taxon>Tracheophyta</taxon>
        <taxon>Spermatophyta</taxon>
        <taxon>Magnoliopsida</taxon>
        <taxon>eudicotyledons</taxon>
        <taxon>Gunneridae</taxon>
        <taxon>Pentapetalae</taxon>
        <taxon>rosids</taxon>
        <taxon>malvids</taxon>
        <taxon>Malvales</taxon>
        <taxon>Malvaceae</taxon>
        <taxon>Malvoideae</taxon>
        <taxon>Gossypium</taxon>
    </lineage>
</organism>
<reference evidence="3" key="1">
    <citation type="submission" date="2014-09" db="EMBL/GenBank/DDBJ databases">
        <authorList>
            <person name="Mudge J."/>
            <person name="Ramaraj T."/>
            <person name="Lindquist I.E."/>
            <person name="Bharti A.K."/>
            <person name="Sundararajan A."/>
            <person name="Cameron C.T."/>
            <person name="Woodward J.E."/>
            <person name="May G.D."/>
            <person name="Brubaker C."/>
            <person name="Broadhvest J."/>
            <person name="Wilkins T.A."/>
        </authorList>
    </citation>
    <scope>NUCLEOTIDE SEQUENCE</scope>
    <source>
        <strain evidence="3">cv. AKA8401</strain>
    </source>
</reference>
<gene>
    <name evidence="2" type="ORF">F383_18387</name>
</gene>
<proteinExistence type="predicted"/>
<evidence type="ECO:0000313" key="3">
    <source>
        <dbReference type="Proteomes" id="UP000032142"/>
    </source>
</evidence>
<keyword evidence="1" id="KW-0812">Transmembrane</keyword>
<evidence type="ECO:0000313" key="2">
    <source>
        <dbReference type="EMBL" id="KHG13586.1"/>
    </source>
</evidence>
<protein>
    <submittedName>
        <fullName evidence="2">Uncharacterized protein</fullName>
    </submittedName>
</protein>